<dbReference type="SUPFAM" id="SSF47473">
    <property type="entry name" value="EF-hand"/>
    <property type="match status" value="1"/>
</dbReference>
<dbReference type="InterPro" id="IPR011992">
    <property type="entry name" value="EF-hand-dom_pair"/>
</dbReference>
<keyword evidence="1" id="KW-0106">Calcium</keyword>
<feature type="compositionally biased region" description="Polar residues" evidence="3">
    <location>
        <begin position="478"/>
        <end position="488"/>
    </location>
</feature>
<dbReference type="AlphaFoldDB" id="A0AAU9JRU3"/>
<dbReference type="InterPro" id="IPR018247">
    <property type="entry name" value="EF_Hand_1_Ca_BS"/>
</dbReference>
<evidence type="ECO:0000313" key="5">
    <source>
        <dbReference type="Proteomes" id="UP001162131"/>
    </source>
</evidence>
<keyword evidence="5" id="KW-1185">Reference proteome</keyword>
<dbReference type="Proteomes" id="UP001162131">
    <property type="component" value="Unassembled WGS sequence"/>
</dbReference>
<dbReference type="EMBL" id="CAJZBQ010000036">
    <property type="protein sequence ID" value="CAG9324451.1"/>
    <property type="molecule type" value="Genomic_DNA"/>
</dbReference>
<evidence type="ECO:0000256" key="2">
    <source>
        <dbReference type="SAM" id="Coils"/>
    </source>
</evidence>
<evidence type="ECO:0000256" key="3">
    <source>
        <dbReference type="SAM" id="MobiDB-lite"/>
    </source>
</evidence>
<evidence type="ECO:0000313" key="4">
    <source>
        <dbReference type="EMBL" id="CAG9324451.1"/>
    </source>
</evidence>
<evidence type="ECO:0008006" key="6">
    <source>
        <dbReference type="Google" id="ProtNLM"/>
    </source>
</evidence>
<feature type="region of interest" description="Disordered" evidence="3">
    <location>
        <begin position="463"/>
        <end position="506"/>
    </location>
</feature>
<comment type="caution">
    <text evidence="4">The sequence shown here is derived from an EMBL/GenBank/DDBJ whole genome shotgun (WGS) entry which is preliminary data.</text>
</comment>
<feature type="coiled-coil region" evidence="2">
    <location>
        <begin position="370"/>
        <end position="411"/>
    </location>
</feature>
<sequence length="506" mass="58280">MEWELDDSSLEVLKQAFEWSDYDQDGKISREDLKMSSGLERDEEVEALFLAFKESAGNFSNKDTVSFEEFCKGIIDFPFLLEQFKQDFQATNLSKSPAQADSDGENDIGRYVRELRTYKSQEGNDTDTMIFLYSGLQESIMDFNNALKLPYTSMIPNEAQTPEELMDTLAGLLSKLQIKARQENQSTLWNVSSGCSHLLNLVRDALQYHEDSSKNAKNKLRESQLAFDSLKQHCERLEDSNKILLSQLDELEVESKETRALHSQTLAQKQTLQYRLRQAEQTKEESLNQMEKIKRDISEKEKAISQLEKELRRLNSMKKIQEIRGTIGKAAEDMKKQQGMKDYRQSMPTTKVAPMLSPRNVAKEEVKGFNDTSASKLKSKDERIKRLENELRKANAQEVKLREDLDSVRSENKNLIFRLKEAQLYAQGKRDSVLDEENIEPSSNLYEEMKMIGENCYTEGNVRDSREPPYNPIGISKADTSTQTSENQKIIEPKKEKDRSSCFSCF</sequence>
<reference evidence="4" key="1">
    <citation type="submission" date="2021-09" db="EMBL/GenBank/DDBJ databases">
        <authorList>
            <consortium name="AG Swart"/>
            <person name="Singh M."/>
            <person name="Singh A."/>
            <person name="Seah K."/>
            <person name="Emmerich C."/>
        </authorList>
    </citation>
    <scope>NUCLEOTIDE SEQUENCE</scope>
    <source>
        <strain evidence="4">ATCC30299</strain>
    </source>
</reference>
<name>A0AAU9JRU3_9CILI</name>
<protein>
    <recommendedName>
        <fullName evidence="6">EF-hand domain-containing protein</fullName>
    </recommendedName>
</protein>
<gene>
    <name evidence="4" type="ORF">BSTOLATCC_MIC36241</name>
</gene>
<organism evidence="4 5">
    <name type="scientific">Blepharisma stoltei</name>
    <dbReference type="NCBI Taxonomy" id="1481888"/>
    <lineage>
        <taxon>Eukaryota</taxon>
        <taxon>Sar</taxon>
        <taxon>Alveolata</taxon>
        <taxon>Ciliophora</taxon>
        <taxon>Postciliodesmatophora</taxon>
        <taxon>Heterotrichea</taxon>
        <taxon>Heterotrichida</taxon>
        <taxon>Blepharismidae</taxon>
        <taxon>Blepharisma</taxon>
    </lineage>
</organism>
<proteinExistence type="predicted"/>
<feature type="compositionally biased region" description="Basic and acidic residues" evidence="3">
    <location>
        <begin position="489"/>
        <end position="500"/>
    </location>
</feature>
<keyword evidence="2" id="KW-0175">Coiled coil</keyword>
<dbReference type="Gene3D" id="1.10.238.10">
    <property type="entry name" value="EF-hand"/>
    <property type="match status" value="1"/>
</dbReference>
<feature type="coiled-coil region" evidence="2">
    <location>
        <begin position="220"/>
        <end position="324"/>
    </location>
</feature>
<evidence type="ECO:0000256" key="1">
    <source>
        <dbReference type="ARBA" id="ARBA00022837"/>
    </source>
</evidence>
<dbReference type="PROSITE" id="PS00018">
    <property type="entry name" value="EF_HAND_1"/>
    <property type="match status" value="1"/>
</dbReference>
<accession>A0AAU9JRU3</accession>